<keyword evidence="2" id="KW-0813">Transport</keyword>
<dbReference type="AlphaFoldDB" id="B3PNY3"/>
<organism evidence="6 7">
    <name type="scientific">Rhizobium etli (strain CIAT 652)</name>
    <dbReference type="NCBI Taxonomy" id="491916"/>
    <lineage>
        <taxon>Bacteria</taxon>
        <taxon>Pseudomonadati</taxon>
        <taxon>Pseudomonadota</taxon>
        <taxon>Alphaproteobacteria</taxon>
        <taxon>Hyphomicrobiales</taxon>
        <taxon>Rhizobiaceae</taxon>
        <taxon>Rhizobium/Agrobacterium group</taxon>
        <taxon>Rhizobium</taxon>
    </lineage>
</organism>
<dbReference type="PRINTS" id="PR00337">
    <property type="entry name" value="LEUILEVALBP"/>
</dbReference>
<proteinExistence type="inferred from homology"/>
<dbReference type="PROSITE" id="PS51318">
    <property type="entry name" value="TAT"/>
    <property type="match status" value="1"/>
</dbReference>
<protein>
    <submittedName>
        <fullName evidence="6">Putative ABC transporter, substrate-binding protein</fullName>
    </submittedName>
</protein>
<reference evidence="6 7" key="1">
    <citation type="submission" date="2008-04" db="EMBL/GenBank/DDBJ databases">
        <title>Genome diversity and DNA divergence of Rhizobium etli.</title>
        <authorList>
            <person name="Gonzalez V."/>
            <person name="Acosta J.L."/>
            <person name="Santamaria R.I."/>
            <person name="Bustos P."/>
            <person name="Hernandez-Gonzalez I.L."/>
            <person name="Fernandez J.L."/>
            <person name="Diaz R."/>
            <person name="Flores M."/>
            <person name="Mora J."/>
            <person name="Palacios R."/>
            <person name="Davila G."/>
        </authorList>
    </citation>
    <scope>NUCLEOTIDE SEQUENCE [LARGE SCALE GENOMIC DNA]</scope>
    <source>
        <strain evidence="6 7">CIAT 652</strain>
    </source>
</reference>
<dbReference type="InterPro" id="IPR028081">
    <property type="entry name" value="Leu-bd"/>
</dbReference>
<evidence type="ECO:0000313" key="7">
    <source>
        <dbReference type="Proteomes" id="UP000008817"/>
    </source>
</evidence>
<evidence type="ECO:0000256" key="4">
    <source>
        <dbReference type="ARBA" id="ARBA00022970"/>
    </source>
</evidence>
<dbReference type="Pfam" id="PF13458">
    <property type="entry name" value="Peripla_BP_6"/>
    <property type="match status" value="1"/>
</dbReference>
<dbReference type="CDD" id="cd06338">
    <property type="entry name" value="PBP1_ABC_ligand_binding-like"/>
    <property type="match status" value="1"/>
</dbReference>
<evidence type="ECO:0000256" key="1">
    <source>
        <dbReference type="ARBA" id="ARBA00010062"/>
    </source>
</evidence>
<evidence type="ECO:0000256" key="2">
    <source>
        <dbReference type="ARBA" id="ARBA00022448"/>
    </source>
</evidence>
<comment type="similarity">
    <text evidence="1">Belongs to the leucine-binding protein family.</text>
</comment>
<dbReference type="SUPFAM" id="SSF53822">
    <property type="entry name" value="Periplasmic binding protein-like I"/>
    <property type="match status" value="1"/>
</dbReference>
<dbReference type="GO" id="GO:0006865">
    <property type="term" value="P:amino acid transport"/>
    <property type="evidence" value="ECO:0007669"/>
    <property type="project" value="UniProtKB-KW"/>
</dbReference>
<evidence type="ECO:0000313" key="6">
    <source>
        <dbReference type="EMBL" id="ACE91269.1"/>
    </source>
</evidence>
<name>B3PNY3_RHIE6</name>
<keyword evidence="4" id="KW-0029">Amino-acid transport</keyword>
<dbReference type="InterPro" id="IPR006311">
    <property type="entry name" value="TAT_signal"/>
</dbReference>
<evidence type="ECO:0000259" key="5">
    <source>
        <dbReference type="Pfam" id="PF13458"/>
    </source>
</evidence>
<sequence length="412" mass="44248">MPEPWEDEMSVKSIRLNRRAFLGSAAAVAAFSSMPRVFAQEGPIRVGGTLPLTGPLAGVGAIHRLAAEVFVEQINAKGGILGRKVEFVLLDDQSLPANARTLYERLVTADKVDLLMGPYGTSSIIAAMGVAARFKKMLVQSSLGDPSLAPYPLQFPSLPIGAEPQLTDTEIVLDAYASLPAPPKTIAFVTSKFPSALTIAKGGQQVAEKRGIKSLLDLEYEFGTKDFGAIANRIKAADPDLLWSGAIGMEAVQLLDAMSRIDYQPRNQFYLFPAPGPTAAHPKANGLTSLTWFEEHEPFLKNHGAPEFVSAYGSKAKAAGFPYPRTEYQAAVEYAAWQILAAAAEGAGKLDDAAMAAWLRSNAVETVVGPRTFDGKFNAGKPSTKLKQVQGKDWVTVWPADFRPAGKEFLVP</sequence>
<gene>
    <name evidence="6" type="ordered locus">RHECIAT_CH0002314</name>
</gene>
<dbReference type="KEGG" id="rec:RHECIAT_CH0002314"/>
<dbReference type="InterPro" id="IPR000709">
    <property type="entry name" value="Leu_Ile_Val-bd"/>
</dbReference>
<dbReference type="EMBL" id="CP001074">
    <property type="protein sequence ID" value="ACE91269.1"/>
    <property type="molecule type" value="Genomic_DNA"/>
</dbReference>
<dbReference type="InterPro" id="IPR051010">
    <property type="entry name" value="BCAA_transport"/>
</dbReference>
<dbReference type="Gene3D" id="3.40.50.2300">
    <property type="match status" value="2"/>
</dbReference>
<dbReference type="InterPro" id="IPR028082">
    <property type="entry name" value="Peripla_BP_I"/>
</dbReference>
<dbReference type="Proteomes" id="UP000008817">
    <property type="component" value="Chromosome"/>
</dbReference>
<keyword evidence="3" id="KW-0732">Signal</keyword>
<evidence type="ECO:0000256" key="3">
    <source>
        <dbReference type="ARBA" id="ARBA00022729"/>
    </source>
</evidence>
<dbReference type="HOGENOM" id="CLU_027128_4_1_5"/>
<dbReference type="PANTHER" id="PTHR30483">
    <property type="entry name" value="LEUCINE-SPECIFIC-BINDING PROTEIN"/>
    <property type="match status" value="1"/>
</dbReference>
<dbReference type="eggNOG" id="COG0683">
    <property type="taxonomic scope" value="Bacteria"/>
</dbReference>
<dbReference type="PANTHER" id="PTHR30483:SF37">
    <property type="entry name" value="ABC TRANSPORTER SUBSTRATE-BINDING PROTEIN"/>
    <property type="match status" value="1"/>
</dbReference>
<accession>B3PNY3</accession>
<feature type="domain" description="Leucine-binding protein" evidence="5">
    <location>
        <begin position="43"/>
        <end position="381"/>
    </location>
</feature>